<evidence type="ECO:0000256" key="1">
    <source>
        <dbReference type="SAM" id="MobiDB-lite"/>
    </source>
</evidence>
<dbReference type="GO" id="GO:0043220">
    <property type="term" value="C:Schmidt-Lanterman incisure"/>
    <property type="evidence" value="ECO:0007669"/>
    <property type="project" value="InterPro"/>
</dbReference>
<evidence type="ECO:0000256" key="2">
    <source>
        <dbReference type="SAM" id="Phobius"/>
    </source>
</evidence>
<dbReference type="GO" id="GO:0033270">
    <property type="term" value="C:paranode region of axon"/>
    <property type="evidence" value="ECO:0007669"/>
    <property type="project" value="InterPro"/>
</dbReference>
<dbReference type="AlphaFoldDB" id="A0A3B3HZB3"/>
<protein>
    <submittedName>
        <fullName evidence="3">Si:dkey-221l4.10</fullName>
    </submittedName>
</protein>
<dbReference type="GO" id="GO:0019911">
    <property type="term" value="F:structural constituent of myelin sheath"/>
    <property type="evidence" value="ECO:0007669"/>
    <property type="project" value="InterPro"/>
</dbReference>
<feature type="compositionally biased region" description="Polar residues" evidence="1">
    <location>
        <begin position="122"/>
        <end position="133"/>
    </location>
</feature>
<dbReference type="InterPro" id="IPR038940">
    <property type="entry name" value="NCMAP"/>
</dbReference>
<dbReference type="GO" id="GO:0005886">
    <property type="term" value="C:plasma membrane"/>
    <property type="evidence" value="ECO:0007669"/>
    <property type="project" value="InterPro"/>
</dbReference>
<dbReference type="Proteomes" id="UP000001038">
    <property type="component" value="Chromosome 22"/>
</dbReference>
<reference evidence="3 4" key="1">
    <citation type="journal article" date="2007" name="Nature">
        <title>The medaka draft genome and insights into vertebrate genome evolution.</title>
        <authorList>
            <person name="Kasahara M."/>
            <person name="Naruse K."/>
            <person name="Sasaki S."/>
            <person name="Nakatani Y."/>
            <person name="Qu W."/>
            <person name="Ahsan B."/>
            <person name="Yamada T."/>
            <person name="Nagayasu Y."/>
            <person name="Doi K."/>
            <person name="Kasai Y."/>
            <person name="Jindo T."/>
            <person name="Kobayashi D."/>
            <person name="Shimada A."/>
            <person name="Toyoda A."/>
            <person name="Kuroki Y."/>
            <person name="Fujiyama A."/>
            <person name="Sasaki T."/>
            <person name="Shimizu A."/>
            <person name="Asakawa S."/>
            <person name="Shimizu N."/>
            <person name="Hashimoto S."/>
            <person name="Yang J."/>
            <person name="Lee Y."/>
            <person name="Matsushima K."/>
            <person name="Sugano S."/>
            <person name="Sakaizumi M."/>
            <person name="Narita T."/>
            <person name="Ohishi K."/>
            <person name="Haga S."/>
            <person name="Ohta F."/>
            <person name="Nomoto H."/>
            <person name="Nogata K."/>
            <person name="Morishita T."/>
            <person name="Endo T."/>
            <person name="Shin-I T."/>
            <person name="Takeda H."/>
            <person name="Morishita S."/>
            <person name="Kohara Y."/>
        </authorList>
    </citation>
    <scope>NUCLEOTIDE SEQUENCE [LARGE SCALE GENOMIC DNA]</scope>
    <source>
        <strain evidence="3 4">Hd-rR</strain>
    </source>
</reference>
<organism evidence="3 4">
    <name type="scientific">Oryzias latipes</name>
    <name type="common">Japanese rice fish</name>
    <name type="synonym">Japanese killifish</name>
    <dbReference type="NCBI Taxonomy" id="8090"/>
    <lineage>
        <taxon>Eukaryota</taxon>
        <taxon>Metazoa</taxon>
        <taxon>Chordata</taxon>
        <taxon>Craniata</taxon>
        <taxon>Vertebrata</taxon>
        <taxon>Euteleostomi</taxon>
        <taxon>Actinopterygii</taxon>
        <taxon>Neopterygii</taxon>
        <taxon>Teleostei</taxon>
        <taxon>Neoteleostei</taxon>
        <taxon>Acanthomorphata</taxon>
        <taxon>Ovalentaria</taxon>
        <taxon>Atherinomorphae</taxon>
        <taxon>Beloniformes</taxon>
        <taxon>Adrianichthyidae</taxon>
        <taxon>Oryziinae</taxon>
        <taxon>Oryzias</taxon>
    </lineage>
</organism>
<proteinExistence type="predicted"/>
<name>A0A3B3HZB3_ORYLA</name>
<dbReference type="PANTHER" id="PTHR35974">
    <property type="entry name" value="NONCOMPACT MYELIN-ASSOCIATED PROTEIN"/>
    <property type="match status" value="1"/>
</dbReference>
<keyword evidence="2" id="KW-0812">Transmembrane</keyword>
<evidence type="ECO:0000313" key="3">
    <source>
        <dbReference type="Ensembl" id="ENSORLP00000037150.1"/>
    </source>
</evidence>
<accession>A0A3B3HZB3</accession>
<dbReference type="STRING" id="8090.ENSORLP00000037150"/>
<keyword evidence="4" id="KW-1185">Reference proteome</keyword>
<gene>
    <name evidence="3" type="primary">ncmap</name>
</gene>
<dbReference type="Bgee" id="ENSORLG00000026978">
    <property type="expression patterns" value="Expressed in mesonephros and 9 other cell types or tissues"/>
</dbReference>
<feature type="compositionally biased region" description="Polar residues" evidence="1">
    <location>
        <begin position="72"/>
        <end position="105"/>
    </location>
</feature>
<feature type="region of interest" description="Disordered" evidence="1">
    <location>
        <begin position="61"/>
        <end position="144"/>
    </location>
</feature>
<keyword evidence="2" id="KW-1133">Transmembrane helix</keyword>
<dbReference type="Ensembl" id="ENSORLT00000030725.1">
    <property type="protein sequence ID" value="ENSORLP00000037150.1"/>
    <property type="gene ID" value="ENSORLG00000026978.1"/>
</dbReference>
<keyword evidence="2" id="KW-0472">Membrane</keyword>
<sequence>MSSVSTTITSTTTAITKSQEQVLIQSGAMIAVIVIGFIIILAIILIIMKTYNRTHTSRILGVRSGTKPRPKLSQSTAQSTMPLSPLGVSSISGSITNSNPGSESSFRLPRVELPSMEENRMEQFSTTSDSTVVTIHEPTSPANT</sequence>
<dbReference type="GO" id="GO:0031641">
    <property type="term" value="P:regulation of myelination"/>
    <property type="evidence" value="ECO:0007669"/>
    <property type="project" value="InterPro"/>
</dbReference>
<dbReference type="GeneTree" id="ENSGT00940000169877"/>
<feature type="transmembrane region" description="Helical" evidence="2">
    <location>
        <begin position="28"/>
        <end position="48"/>
    </location>
</feature>
<reference evidence="3" key="3">
    <citation type="submission" date="2025-09" db="UniProtKB">
        <authorList>
            <consortium name="Ensembl"/>
        </authorList>
    </citation>
    <scope>IDENTIFICATION</scope>
    <source>
        <strain evidence="3">Hd-rR</strain>
    </source>
</reference>
<reference evidence="3" key="2">
    <citation type="submission" date="2025-08" db="UniProtKB">
        <authorList>
            <consortium name="Ensembl"/>
        </authorList>
    </citation>
    <scope>IDENTIFICATION</scope>
    <source>
        <strain evidence="3">Hd-rR</strain>
    </source>
</reference>
<dbReference type="InParanoid" id="A0A3B3HZB3"/>
<dbReference type="PANTHER" id="PTHR35974:SF1">
    <property type="entry name" value="NONCOMPACT MYELIN-ASSOCIATED PROTEIN"/>
    <property type="match status" value="1"/>
</dbReference>
<evidence type="ECO:0000313" key="4">
    <source>
        <dbReference type="Proteomes" id="UP000001038"/>
    </source>
</evidence>